<evidence type="ECO:0000313" key="3">
    <source>
        <dbReference type="EMBL" id="MBC4018828.1"/>
    </source>
</evidence>
<keyword evidence="1" id="KW-1133">Transmembrane helix</keyword>
<dbReference type="EMBL" id="JACOMF010000084">
    <property type="protein sequence ID" value="MBC4018828.1"/>
    <property type="molecule type" value="Genomic_DNA"/>
</dbReference>
<evidence type="ECO:0000259" key="2">
    <source>
        <dbReference type="Pfam" id="PF03779"/>
    </source>
</evidence>
<dbReference type="InterPro" id="IPR005530">
    <property type="entry name" value="SPW"/>
</dbReference>
<dbReference type="AlphaFoldDB" id="A0A9X0R5B6"/>
<feature type="domain" description="SPW repeat-containing integral membrane" evidence="2">
    <location>
        <begin position="14"/>
        <end position="104"/>
    </location>
</feature>
<protein>
    <submittedName>
        <fullName evidence="3">SPW repeat protein</fullName>
    </submittedName>
</protein>
<reference evidence="3" key="1">
    <citation type="submission" date="2020-08" db="EMBL/GenBank/DDBJ databases">
        <authorList>
            <person name="Hu Y."/>
            <person name="Nguyen S.V."/>
            <person name="Li F."/>
            <person name="Fanning S."/>
        </authorList>
    </citation>
    <scope>NUCLEOTIDE SEQUENCE</scope>
    <source>
        <strain evidence="3">SYSU D8009</strain>
    </source>
</reference>
<name>A0A9X0R5B6_9PROT</name>
<evidence type="ECO:0000256" key="1">
    <source>
        <dbReference type="SAM" id="Phobius"/>
    </source>
</evidence>
<dbReference type="RefSeq" id="WP_186773567.1">
    <property type="nucleotide sequence ID" value="NZ_JACOMF010000084.1"/>
</dbReference>
<feature type="transmembrane region" description="Helical" evidence="1">
    <location>
        <begin position="90"/>
        <end position="109"/>
    </location>
</feature>
<feature type="transmembrane region" description="Helical" evidence="1">
    <location>
        <begin position="67"/>
        <end position="84"/>
    </location>
</feature>
<sequence length="119" mass="12647">MKRRNETATFAAGSQIVLGLLLVAAPWAIGFTNWETAAWSAWLTGAAMALVGIAAAWRYAQAAWGNLALGAWAVLAPWILGFLAMAGAMWMHIIVGVLVAAAAAFHLWWMTGTPTQVHA</sequence>
<comment type="caution">
    <text evidence="3">The sequence shown here is derived from an EMBL/GenBank/DDBJ whole genome shotgun (WGS) entry which is preliminary data.</text>
</comment>
<gene>
    <name evidence="3" type="ORF">H7965_26585</name>
</gene>
<feature type="transmembrane region" description="Helical" evidence="1">
    <location>
        <begin position="41"/>
        <end position="60"/>
    </location>
</feature>
<organism evidence="3 4">
    <name type="scientific">Siccirubricoccus deserti</name>
    <dbReference type="NCBI Taxonomy" id="2013562"/>
    <lineage>
        <taxon>Bacteria</taxon>
        <taxon>Pseudomonadati</taxon>
        <taxon>Pseudomonadota</taxon>
        <taxon>Alphaproteobacteria</taxon>
        <taxon>Acetobacterales</taxon>
        <taxon>Roseomonadaceae</taxon>
        <taxon>Siccirubricoccus</taxon>
    </lineage>
</organism>
<dbReference type="Pfam" id="PF03779">
    <property type="entry name" value="SPW"/>
    <property type="match status" value="1"/>
</dbReference>
<dbReference type="Proteomes" id="UP000600101">
    <property type="component" value="Unassembled WGS sequence"/>
</dbReference>
<keyword evidence="4" id="KW-1185">Reference proteome</keyword>
<keyword evidence="1" id="KW-0812">Transmembrane</keyword>
<keyword evidence="1" id="KW-0472">Membrane</keyword>
<evidence type="ECO:0000313" key="4">
    <source>
        <dbReference type="Proteomes" id="UP000600101"/>
    </source>
</evidence>
<proteinExistence type="predicted"/>
<accession>A0A9X0R5B6</accession>
<feature type="transmembrane region" description="Helical" evidence="1">
    <location>
        <begin position="7"/>
        <end position="29"/>
    </location>
</feature>